<dbReference type="Gene3D" id="3.40.50.720">
    <property type="entry name" value="NAD(P)-binding Rossmann-like Domain"/>
    <property type="match status" value="2"/>
</dbReference>
<dbReference type="FunFam" id="3.40.50.720:FF:001666">
    <property type="entry name" value="NEDD8-activating enzyme E1 regulatory subunit"/>
    <property type="match status" value="1"/>
</dbReference>
<evidence type="ECO:0000259" key="6">
    <source>
        <dbReference type="Pfam" id="PF00899"/>
    </source>
</evidence>
<organism evidence="7 8">
    <name type="scientific">Dictyostelium firmibasis</name>
    <dbReference type="NCBI Taxonomy" id="79012"/>
    <lineage>
        <taxon>Eukaryota</taxon>
        <taxon>Amoebozoa</taxon>
        <taxon>Evosea</taxon>
        <taxon>Eumycetozoa</taxon>
        <taxon>Dictyostelia</taxon>
        <taxon>Dictyosteliales</taxon>
        <taxon>Dictyosteliaceae</taxon>
        <taxon>Dictyostelium</taxon>
    </lineage>
</organism>
<dbReference type="CDD" id="cd01493">
    <property type="entry name" value="APPBP1_RUB"/>
    <property type="match status" value="1"/>
</dbReference>
<evidence type="ECO:0000313" key="8">
    <source>
        <dbReference type="Proteomes" id="UP001344447"/>
    </source>
</evidence>
<protein>
    <recommendedName>
        <fullName evidence="3 5">NEDD8-activating enzyme E1 regulatory subunit</fullName>
    </recommendedName>
</protein>
<dbReference type="PANTHER" id="PTHR10953:SF29">
    <property type="entry name" value="NEDD8-ACTIVATING ENZYME E1 REGULATORY SUBUNIT"/>
    <property type="match status" value="1"/>
</dbReference>
<accession>A0AAN7YP86</accession>
<dbReference type="GO" id="GO:0005737">
    <property type="term" value="C:cytoplasm"/>
    <property type="evidence" value="ECO:0007669"/>
    <property type="project" value="TreeGrafter"/>
</dbReference>
<dbReference type="InterPro" id="IPR030667">
    <property type="entry name" value="APP-BP1"/>
</dbReference>
<sequence>MTTPTTDTDKYDRQLRLWGEDGQSKLERSHILLLNGSATGTETLKNLVLPGIGSFTVVDNKKVTESDLGNNFFVERSSIGKPRATVVCELLRELNDRVKGFSVEECPIHLINNNISFFKDFSLVVSNRLPEEPLLTLSQYLSEHNIPLLITNSYGYIGYLRISTPEHQIIESKPDDPIDDLRIYNPFKQLVDMADALELDKLNSQQHSHVPYVLLLIKFLKEWRSTHDDKMPETRAEKEEFKKFFNSHSWNADEMNFFEGTQNLLKYIQPPRVPGDVQNLLKDPKTNITENSDDFWVLVAALKDFMANNNNTLPLHGNVPDMTSETHNFIQLQKGYQEKALADLSEFSGNVDQILTKVGKSSISSDLVKKFCKNTRFLNIIRYRTIGEEYSQPKTNLIKSELEQADTVMIFYILLRSIDKFYATYHKYPGSSDEFESDIPLLKNVVTQYLAEINVPNDLVKDDYIAEFTRFGGSELHNISSLMGGVTSQEIIKLITHQYTPLNNTFIFNGINSTAGSYNL</sequence>
<keyword evidence="4 5" id="KW-0833">Ubl conjugation pathway</keyword>
<dbReference type="GO" id="GO:0045116">
    <property type="term" value="P:protein neddylation"/>
    <property type="evidence" value="ECO:0007669"/>
    <property type="project" value="UniProtKB-UniRule"/>
</dbReference>
<evidence type="ECO:0000256" key="1">
    <source>
        <dbReference type="ARBA" id="ARBA00005032"/>
    </source>
</evidence>
<dbReference type="InterPro" id="IPR045886">
    <property type="entry name" value="ThiF/MoeB/HesA"/>
</dbReference>
<evidence type="ECO:0000256" key="2">
    <source>
        <dbReference type="ARBA" id="ARBA00006868"/>
    </source>
</evidence>
<comment type="caution">
    <text evidence="7">The sequence shown here is derived from an EMBL/GenBank/DDBJ whole genome shotgun (WGS) entry which is preliminary data.</text>
</comment>
<dbReference type="InterPro" id="IPR035985">
    <property type="entry name" value="Ubiquitin-activating_enz"/>
</dbReference>
<evidence type="ECO:0000256" key="4">
    <source>
        <dbReference type="ARBA" id="ARBA00022786"/>
    </source>
</evidence>
<comment type="pathway">
    <text evidence="1 5">Protein modification; protein neddylation.</text>
</comment>
<dbReference type="AlphaFoldDB" id="A0AAN7YP86"/>
<dbReference type="PIRSF" id="PIRSF039099">
    <property type="entry name" value="APP-BP1"/>
    <property type="match status" value="1"/>
</dbReference>
<evidence type="ECO:0000256" key="5">
    <source>
        <dbReference type="PIRNR" id="PIRNR039099"/>
    </source>
</evidence>
<dbReference type="EMBL" id="JAVFKY010000003">
    <property type="protein sequence ID" value="KAK5578629.1"/>
    <property type="molecule type" value="Genomic_DNA"/>
</dbReference>
<evidence type="ECO:0000313" key="7">
    <source>
        <dbReference type="EMBL" id="KAK5578629.1"/>
    </source>
</evidence>
<dbReference type="PANTHER" id="PTHR10953">
    <property type="entry name" value="UBIQUITIN-ACTIVATING ENZYME E1"/>
    <property type="match status" value="1"/>
</dbReference>
<proteinExistence type="inferred from homology"/>
<dbReference type="GO" id="GO:0019781">
    <property type="term" value="F:NEDD8 activating enzyme activity"/>
    <property type="evidence" value="ECO:0007669"/>
    <property type="project" value="UniProtKB-UniRule"/>
</dbReference>
<reference evidence="7 8" key="1">
    <citation type="submission" date="2023-11" db="EMBL/GenBank/DDBJ databases">
        <title>Dfirmibasis_genome.</title>
        <authorList>
            <person name="Edelbroek B."/>
            <person name="Kjellin J."/>
            <person name="Jerlstrom-Hultqvist J."/>
            <person name="Soderbom F."/>
        </authorList>
    </citation>
    <scope>NUCLEOTIDE SEQUENCE [LARGE SCALE GENOMIC DNA]</scope>
    <source>
        <strain evidence="7 8">TNS-C-14</strain>
    </source>
</reference>
<dbReference type="Pfam" id="PF00899">
    <property type="entry name" value="ThiF"/>
    <property type="match status" value="1"/>
</dbReference>
<evidence type="ECO:0000256" key="3">
    <source>
        <dbReference type="ARBA" id="ARBA00015407"/>
    </source>
</evidence>
<dbReference type="InterPro" id="IPR000594">
    <property type="entry name" value="ThiF_NAD_FAD-bd"/>
</dbReference>
<name>A0AAN7YP86_9MYCE</name>
<dbReference type="FunFam" id="3.40.50.720:FF:000475">
    <property type="entry name" value="NEDD8-activating enzyme E1 regulatory subunit"/>
    <property type="match status" value="1"/>
</dbReference>
<comment type="similarity">
    <text evidence="2 5">Belongs to the ubiquitin-activating E1 family. ULA1 subfamily.</text>
</comment>
<dbReference type="Proteomes" id="UP001344447">
    <property type="component" value="Unassembled WGS sequence"/>
</dbReference>
<keyword evidence="8" id="KW-1185">Reference proteome</keyword>
<dbReference type="SUPFAM" id="SSF69572">
    <property type="entry name" value="Activating enzymes of the ubiquitin-like proteins"/>
    <property type="match status" value="1"/>
</dbReference>
<gene>
    <name evidence="7" type="ORF">RB653_008301</name>
</gene>
<feature type="domain" description="THIF-type NAD/FAD binding fold" evidence="6">
    <location>
        <begin position="11"/>
        <end position="512"/>
    </location>
</feature>